<dbReference type="GO" id="GO:0006508">
    <property type="term" value="P:proteolysis"/>
    <property type="evidence" value="ECO:0007669"/>
    <property type="project" value="UniProtKB-KW"/>
</dbReference>
<dbReference type="GO" id="GO:0004190">
    <property type="term" value="F:aspartic-type endopeptidase activity"/>
    <property type="evidence" value="ECO:0007669"/>
    <property type="project" value="InterPro"/>
</dbReference>
<evidence type="ECO:0000313" key="5">
    <source>
        <dbReference type="EMBL" id="KAF2851536.1"/>
    </source>
</evidence>
<proteinExistence type="inferred from homology"/>
<keyword evidence="5" id="KW-0378">Hydrolase</keyword>
<dbReference type="Proteomes" id="UP000799423">
    <property type="component" value="Unassembled WGS sequence"/>
</dbReference>
<dbReference type="PANTHER" id="PTHR47965">
    <property type="entry name" value="ASPARTYL PROTEASE-RELATED"/>
    <property type="match status" value="1"/>
</dbReference>
<dbReference type="Gene3D" id="2.40.70.10">
    <property type="entry name" value="Acid Proteases"/>
    <property type="match status" value="2"/>
</dbReference>
<evidence type="ECO:0000256" key="3">
    <source>
        <dbReference type="SAM" id="Phobius"/>
    </source>
</evidence>
<evidence type="ECO:0000313" key="6">
    <source>
        <dbReference type="Proteomes" id="UP000799423"/>
    </source>
</evidence>
<dbReference type="CDD" id="cd12087">
    <property type="entry name" value="TM_EGFR-like"/>
    <property type="match status" value="1"/>
</dbReference>
<feature type="domain" description="Peptidase A1" evidence="4">
    <location>
        <begin position="33"/>
        <end position="402"/>
    </location>
</feature>
<keyword evidence="3" id="KW-1133">Transmembrane helix</keyword>
<dbReference type="InterPro" id="IPR021109">
    <property type="entry name" value="Peptidase_aspartic_dom_sf"/>
</dbReference>
<dbReference type="PANTHER" id="PTHR47965:SF101">
    <property type="entry name" value="HYPOTHETICAL ASPARTYL PROTEASE (EUROFUNG)-RELATED"/>
    <property type="match status" value="1"/>
</dbReference>
<keyword evidence="6" id="KW-1185">Reference proteome</keyword>
<accession>A0A6A7B7K5</accession>
<dbReference type="GO" id="GO:0005576">
    <property type="term" value="C:extracellular region"/>
    <property type="evidence" value="ECO:0007669"/>
    <property type="project" value="TreeGrafter"/>
</dbReference>
<feature type="region of interest" description="Disordered" evidence="2">
    <location>
        <begin position="520"/>
        <end position="544"/>
    </location>
</feature>
<reference evidence="5" key="1">
    <citation type="submission" date="2020-01" db="EMBL/GenBank/DDBJ databases">
        <authorList>
            <consortium name="DOE Joint Genome Institute"/>
            <person name="Haridas S."/>
            <person name="Albert R."/>
            <person name="Binder M."/>
            <person name="Bloem J."/>
            <person name="Labutti K."/>
            <person name="Salamov A."/>
            <person name="Andreopoulos B."/>
            <person name="Baker S.E."/>
            <person name="Barry K."/>
            <person name="Bills G."/>
            <person name="Bluhm B.H."/>
            <person name="Cannon C."/>
            <person name="Castanera R."/>
            <person name="Culley D.E."/>
            <person name="Daum C."/>
            <person name="Ezra D."/>
            <person name="Gonzalez J.B."/>
            <person name="Henrissat B."/>
            <person name="Kuo A."/>
            <person name="Liang C."/>
            <person name="Lipzen A."/>
            <person name="Lutzoni F."/>
            <person name="Magnuson J."/>
            <person name="Mondo S."/>
            <person name="Nolan M."/>
            <person name="Ohm R."/>
            <person name="Pangilinan J."/>
            <person name="Park H.-J."/>
            <person name="Ramirez L."/>
            <person name="Alfaro M."/>
            <person name="Sun H."/>
            <person name="Tritt A."/>
            <person name="Yoshinaga Y."/>
            <person name="Zwiers L.-H."/>
            <person name="Turgeon B.G."/>
            <person name="Goodwin S.B."/>
            <person name="Spatafora J.W."/>
            <person name="Crous P.W."/>
            <person name="Grigoriev I.V."/>
        </authorList>
    </citation>
    <scope>NUCLEOTIDE SEQUENCE</scope>
    <source>
        <strain evidence="5">IPT5</strain>
    </source>
</reference>
<dbReference type="Pfam" id="PF00026">
    <property type="entry name" value="Asp"/>
    <property type="match status" value="1"/>
</dbReference>
<dbReference type="EMBL" id="MU006302">
    <property type="protein sequence ID" value="KAF2851536.1"/>
    <property type="molecule type" value="Genomic_DNA"/>
</dbReference>
<protein>
    <submittedName>
        <fullName evidence="5">Acid protease</fullName>
    </submittedName>
</protein>
<name>A0A6A7B7K5_9PLEO</name>
<dbReference type="InterPro" id="IPR033121">
    <property type="entry name" value="PEPTIDASE_A1"/>
</dbReference>
<dbReference type="GO" id="GO:0009277">
    <property type="term" value="C:fungal-type cell wall"/>
    <property type="evidence" value="ECO:0007669"/>
    <property type="project" value="TreeGrafter"/>
</dbReference>
<dbReference type="InterPro" id="IPR001461">
    <property type="entry name" value="Aspartic_peptidase_A1"/>
</dbReference>
<comment type="similarity">
    <text evidence="1">Belongs to the peptidase A1 family.</text>
</comment>
<evidence type="ECO:0000259" key="4">
    <source>
        <dbReference type="PROSITE" id="PS51767"/>
    </source>
</evidence>
<feature type="compositionally biased region" description="Polar residues" evidence="2">
    <location>
        <begin position="668"/>
        <end position="683"/>
    </location>
</feature>
<dbReference type="GO" id="GO:0031505">
    <property type="term" value="P:fungal-type cell wall organization"/>
    <property type="evidence" value="ECO:0007669"/>
    <property type="project" value="TreeGrafter"/>
</dbReference>
<keyword evidence="5" id="KW-0645">Protease</keyword>
<keyword evidence="3" id="KW-0812">Transmembrane</keyword>
<dbReference type="AlphaFoldDB" id="A0A6A7B7K5"/>
<dbReference type="PROSITE" id="PS51767">
    <property type="entry name" value="PEPTIDASE_A1"/>
    <property type="match status" value="1"/>
</dbReference>
<feature type="region of interest" description="Disordered" evidence="2">
    <location>
        <begin position="557"/>
        <end position="704"/>
    </location>
</feature>
<feature type="compositionally biased region" description="Basic and acidic residues" evidence="2">
    <location>
        <begin position="582"/>
        <end position="595"/>
    </location>
</feature>
<feature type="compositionally biased region" description="Basic and acidic residues" evidence="2">
    <location>
        <begin position="647"/>
        <end position="661"/>
    </location>
</feature>
<dbReference type="OrthoDB" id="4074350at2759"/>
<evidence type="ECO:0000256" key="2">
    <source>
        <dbReference type="SAM" id="MobiDB-lite"/>
    </source>
</evidence>
<keyword evidence="3" id="KW-0472">Membrane</keyword>
<gene>
    <name evidence="5" type="ORF">T440DRAFT_394476</name>
</gene>
<feature type="transmembrane region" description="Helical" evidence="3">
    <location>
        <begin position="434"/>
        <end position="461"/>
    </location>
</feature>
<organism evidence="5 6">
    <name type="scientific">Plenodomus tracheiphilus IPT5</name>
    <dbReference type="NCBI Taxonomy" id="1408161"/>
    <lineage>
        <taxon>Eukaryota</taxon>
        <taxon>Fungi</taxon>
        <taxon>Dikarya</taxon>
        <taxon>Ascomycota</taxon>
        <taxon>Pezizomycotina</taxon>
        <taxon>Dothideomycetes</taxon>
        <taxon>Pleosporomycetidae</taxon>
        <taxon>Pleosporales</taxon>
        <taxon>Pleosporineae</taxon>
        <taxon>Leptosphaeriaceae</taxon>
        <taxon>Plenodomus</taxon>
    </lineage>
</organism>
<dbReference type="SUPFAM" id="SSF50630">
    <property type="entry name" value="Acid proteases"/>
    <property type="match status" value="1"/>
</dbReference>
<sequence length="704" mass="76172">MLFEKRAATATLLPEPANVPSSRDFDGDDGKWSTFHINIGDDGTGNGQNFKVLISTSSGLTVVPKQANWCDLECAKGRGVQLFEGTTSLGLETAKSKTWEEAGIYDIPLPDWFTANLTLNSSGQLPGGVFGRDYVAPGQTAAGTRKSPKQFVVAYPEKDFYMGWLGLAAGESGVTNGSLPNFLDNLVSPDDPAIPSRSFGYSAGAHYRNDGNGVPGSLVLGGFDRSRFKGEGVSINMPSASNNTLIVGVQSILYAKDAGDGTSVKSFTEKEGGFMADIDSTVPYLILPDDICGYFADEFQLTYNEDLRYYLVSDAAHARNLRQNPTMSFKIGISTQDSASKYATITLPYAAFDWQLSPPKANETTQYFPIRRSDGGKFVLGRTFLQETYLVVDYEHINFTVAQAVLEDIPPSKIVPIFPNDYVPPTSNDGDEGLAAGAIAGIVVGIVVAFLIAGVAAFLFMKRRRNSNEKKLDHEQTSEIDTTYAGNEVKYRRVSELTGSELQSPKDSAAGFYSADHKSFPPISEMSPDSTPAELYSPPPEEREPFDYFIAGRVRGRGATRDRDSSGNNTSRTPIAELSGEDAVRPALKEKDRSPSDNSLKTNIDEVLANKRSKAVKATSIVMPGEPASGSEVAQAKSDVGVNVGPNHDDLEQQRTTERRPSHARGLSDTTIQSDSTAVSQPTPEELERWASSGEEGLRRPMSP</sequence>
<evidence type="ECO:0000256" key="1">
    <source>
        <dbReference type="ARBA" id="ARBA00007447"/>
    </source>
</evidence>